<feature type="region of interest" description="Disordered" evidence="3">
    <location>
        <begin position="296"/>
        <end position="316"/>
    </location>
</feature>
<keyword evidence="6" id="KW-1185">Reference proteome</keyword>
<dbReference type="Gene3D" id="2.40.50.100">
    <property type="match status" value="1"/>
</dbReference>
<dbReference type="RefSeq" id="WP_184264571.1">
    <property type="nucleotide sequence ID" value="NZ_JACIIX010000012.1"/>
</dbReference>
<evidence type="ECO:0000313" key="6">
    <source>
        <dbReference type="Proteomes" id="UP000544872"/>
    </source>
</evidence>
<dbReference type="NCBIfam" id="TIGR01730">
    <property type="entry name" value="RND_mfp"/>
    <property type="match status" value="1"/>
</dbReference>
<gene>
    <name evidence="5" type="ORF">FHS48_003068</name>
</gene>
<dbReference type="Gene3D" id="1.10.287.470">
    <property type="entry name" value="Helix hairpin bin"/>
    <property type="match status" value="1"/>
</dbReference>
<dbReference type="GO" id="GO:0015562">
    <property type="term" value="F:efflux transmembrane transporter activity"/>
    <property type="evidence" value="ECO:0007669"/>
    <property type="project" value="TreeGrafter"/>
</dbReference>
<dbReference type="PANTHER" id="PTHR30469:SF15">
    <property type="entry name" value="HLYD FAMILY OF SECRETION PROTEINS"/>
    <property type="match status" value="1"/>
</dbReference>
<evidence type="ECO:0000256" key="4">
    <source>
        <dbReference type="SAM" id="SignalP"/>
    </source>
</evidence>
<accession>A0A7W9ZHL0</accession>
<comment type="caution">
    <text evidence="5">The sequence shown here is derived from an EMBL/GenBank/DDBJ whole genome shotgun (WGS) entry which is preliminary data.</text>
</comment>
<dbReference type="GO" id="GO:1990281">
    <property type="term" value="C:efflux pump complex"/>
    <property type="evidence" value="ECO:0007669"/>
    <property type="project" value="TreeGrafter"/>
</dbReference>
<dbReference type="SUPFAM" id="SSF111369">
    <property type="entry name" value="HlyD-like secretion proteins"/>
    <property type="match status" value="1"/>
</dbReference>
<sequence>MPRITPLLTVLILLVTSGPTLAAETLTVHTQPLPDEKAVYATVVSADTQVARARISGTVASVTTDEGDSVQARQVLAVVGDSKLLLKRTAAEAQVASLRAERAQAATELARAQELYKQGATPKAKLDQARTAVEVLDRSIAGQLAERQVVEATTAEGEVLAPGSGRVLEVKVIPGSVVMPGEAIATIATGRYLLRLELPERHARFLTAGTPVRVGDRGLDASADTPPTRGTVTKVYPRLTEGRVRADVQVDGLGTYFVGERALVWLPTGSRDTLRIPARFLTVRFGVTFVTLSDPATPAGREVPVQTGNRSPDPQQGEMVEVLSGLRDGDTLITR</sequence>
<organism evidence="5 6">
    <name type="scientific">Novispirillum itersonii</name>
    <name type="common">Aquaspirillum itersonii</name>
    <dbReference type="NCBI Taxonomy" id="189"/>
    <lineage>
        <taxon>Bacteria</taxon>
        <taxon>Pseudomonadati</taxon>
        <taxon>Pseudomonadota</taxon>
        <taxon>Alphaproteobacteria</taxon>
        <taxon>Rhodospirillales</taxon>
        <taxon>Novispirillaceae</taxon>
        <taxon>Novispirillum</taxon>
    </lineage>
</organism>
<dbReference type="Proteomes" id="UP000544872">
    <property type="component" value="Unassembled WGS sequence"/>
</dbReference>
<dbReference type="EMBL" id="JACIIX010000012">
    <property type="protein sequence ID" value="MBB6211627.1"/>
    <property type="molecule type" value="Genomic_DNA"/>
</dbReference>
<dbReference type="InterPro" id="IPR006143">
    <property type="entry name" value="RND_pump_MFP"/>
</dbReference>
<comment type="similarity">
    <text evidence="1">Belongs to the membrane fusion protein (MFP) (TC 8.A.1) family.</text>
</comment>
<feature type="chain" id="PRO_5031004306" evidence="4">
    <location>
        <begin position="23"/>
        <end position="335"/>
    </location>
</feature>
<proteinExistence type="inferred from homology"/>
<keyword evidence="2" id="KW-0175">Coiled coil</keyword>
<evidence type="ECO:0000256" key="1">
    <source>
        <dbReference type="ARBA" id="ARBA00009477"/>
    </source>
</evidence>
<reference evidence="5 6" key="1">
    <citation type="submission" date="2020-08" db="EMBL/GenBank/DDBJ databases">
        <title>Genomic Encyclopedia of Type Strains, Phase IV (KMG-IV): sequencing the most valuable type-strain genomes for metagenomic binning, comparative biology and taxonomic classification.</title>
        <authorList>
            <person name="Goeker M."/>
        </authorList>
    </citation>
    <scope>NUCLEOTIDE SEQUENCE [LARGE SCALE GENOMIC DNA]</scope>
    <source>
        <strain evidence="5 6">DSM 11590</strain>
    </source>
</reference>
<feature type="coiled-coil region" evidence="2">
    <location>
        <begin position="88"/>
        <end position="115"/>
    </location>
</feature>
<name>A0A7W9ZHL0_NOVIT</name>
<feature type="signal peptide" evidence="4">
    <location>
        <begin position="1"/>
        <end position="22"/>
    </location>
</feature>
<protein>
    <submittedName>
        <fullName evidence="5">RND family efflux transporter MFP subunit</fullName>
    </submittedName>
</protein>
<dbReference type="AlphaFoldDB" id="A0A7W9ZHL0"/>
<evidence type="ECO:0000256" key="3">
    <source>
        <dbReference type="SAM" id="MobiDB-lite"/>
    </source>
</evidence>
<keyword evidence="4" id="KW-0732">Signal</keyword>
<dbReference type="Gene3D" id="2.40.420.20">
    <property type="match status" value="1"/>
</dbReference>
<evidence type="ECO:0000313" key="5">
    <source>
        <dbReference type="EMBL" id="MBB6211627.1"/>
    </source>
</evidence>
<evidence type="ECO:0000256" key="2">
    <source>
        <dbReference type="SAM" id="Coils"/>
    </source>
</evidence>
<dbReference type="PANTHER" id="PTHR30469">
    <property type="entry name" value="MULTIDRUG RESISTANCE PROTEIN MDTA"/>
    <property type="match status" value="1"/>
</dbReference>